<dbReference type="AlphaFoldDB" id="A0A1X7URT1"/>
<name>A0A1X7URT1_AMPQE</name>
<accession>A0A1X7URT1</accession>
<dbReference type="Pfam" id="PF17921">
    <property type="entry name" value="Integrase_H2C2"/>
    <property type="match status" value="1"/>
</dbReference>
<dbReference type="InterPro" id="IPR041588">
    <property type="entry name" value="Integrase_H2C2"/>
</dbReference>
<dbReference type="EnsemblMetazoa" id="Aqu2.1.30685_001">
    <property type="protein sequence ID" value="Aqu2.1.30685_001"/>
    <property type="gene ID" value="Aqu2.1.30685"/>
</dbReference>
<evidence type="ECO:0000313" key="2">
    <source>
        <dbReference type="EnsemblMetazoa" id="Aqu2.1.30685_001"/>
    </source>
</evidence>
<evidence type="ECO:0000259" key="1">
    <source>
        <dbReference type="Pfam" id="PF17921"/>
    </source>
</evidence>
<proteinExistence type="predicted"/>
<dbReference type="InParanoid" id="A0A1X7URT1"/>
<feature type="domain" description="Integrase zinc-binding" evidence="1">
    <location>
        <begin position="47"/>
        <end position="88"/>
    </location>
</feature>
<organism evidence="2">
    <name type="scientific">Amphimedon queenslandica</name>
    <name type="common">Sponge</name>
    <dbReference type="NCBI Taxonomy" id="400682"/>
    <lineage>
        <taxon>Eukaryota</taxon>
        <taxon>Metazoa</taxon>
        <taxon>Porifera</taxon>
        <taxon>Demospongiae</taxon>
        <taxon>Heteroscleromorpha</taxon>
        <taxon>Haplosclerida</taxon>
        <taxon>Niphatidae</taxon>
        <taxon>Amphimedon</taxon>
    </lineage>
</organism>
<protein>
    <recommendedName>
        <fullName evidence="1">Integrase zinc-binding domain-containing protein</fullName>
    </recommendedName>
</protein>
<reference evidence="2" key="1">
    <citation type="submission" date="2017-05" db="UniProtKB">
        <authorList>
            <consortium name="EnsemblMetazoa"/>
        </authorList>
    </citation>
    <scope>IDENTIFICATION</scope>
</reference>
<dbReference type="OMA" id="PRMAFDI"/>
<dbReference type="Gene3D" id="1.10.340.70">
    <property type="match status" value="1"/>
</dbReference>
<sequence length="88" mass="9860">MALAQGDCRYLPEVTPTLSLYLEQFSIPHSSLTLYCDTSKGTPRPVVPPSFHRTVFDSLHSLSHPGIRSTVKLISSRFVLPRMAFDIK</sequence>